<gene>
    <name evidence="1" type="ORF">IBLFYP30_00520</name>
</gene>
<proteinExistence type="predicted"/>
<dbReference type="RefSeq" id="WP_156531244.1">
    <property type="nucleotide sequence ID" value="NZ_CACRUE010000045.1"/>
</dbReference>
<sequence>MEVGQKIMISKGYVFKNYLKGIVIEHKTKEKKMTDVLQSHDIYVVKLENGEIIEISDDVLCNYTVIKDSELKTHILYDKYTDGITNSIYYVVDMIKKFFRNLKKKRQ</sequence>
<reference evidence="1" key="1">
    <citation type="submission" date="2019-11" db="EMBL/GenBank/DDBJ databases">
        <authorList>
            <person name="Feng L."/>
        </authorList>
    </citation>
    <scope>NUCLEOTIDE SEQUENCE</scope>
    <source>
        <strain evidence="1">IbartlettiiLFYP30</strain>
    </source>
</reference>
<accession>A0A6N3FPA6</accession>
<protein>
    <submittedName>
        <fullName evidence="1">Uncharacterized protein</fullName>
    </submittedName>
</protein>
<dbReference type="EMBL" id="CACRUE010000045">
    <property type="protein sequence ID" value="VYU54317.1"/>
    <property type="molecule type" value="Genomic_DNA"/>
</dbReference>
<name>A0A6N3FPA6_9FIRM</name>
<evidence type="ECO:0000313" key="1">
    <source>
        <dbReference type="EMBL" id="VYU54317.1"/>
    </source>
</evidence>
<dbReference type="AlphaFoldDB" id="A0A6N3FPA6"/>
<organism evidence="1">
    <name type="scientific">Intestinibacter bartlettii</name>
    <dbReference type="NCBI Taxonomy" id="261299"/>
    <lineage>
        <taxon>Bacteria</taxon>
        <taxon>Bacillati</taxon>
        <taxon>Bacillota</taxon>
        <taxon>Clostridia</taxon>
        <taxon>Peptostreptococcales</taxon>
        <taxon>Peptostreptococcaceae</taxon>
        <taxon>Intestinibacter</taxon>
    </lineage>
</organism>